<name>A0A176WPW5_MARPO</name>
<evidence type="ECO:0000313" key="3">
    <source>
        <dbReference type="Proteomes" id="UP000077202"/>
    </source>
</evidence>
<sequence>MPLVRVKRKRTVEKPEMGPWGEQSPLDTREKKTRRSNRQEGIRANVYDLYNISHQVIAAWISSNMYRDLDMWRNCTESSLKRVEVHWKLPASTSAQRAPRTMYGSRGGYIGRVGGWGEHHPPSFPPFHDAGFGSGSDNSAFNKCLMILVTLDSIRSFNALQCFVYSYHLFS</sequence>
<dbReference type="Proteomes" id="UP000077202">
    <property type="component" value="Unassembled WGS sequence"/>
</dbReference>
<protein>
    <submittedName>
        <fullName evidence="2">Uncharacterized protein</fullName>
    </submittedName>
</protein>
<proteinExistence type="predicted"/>
<gene>
    <name evidence="2" type="ORF">AXG93_4461s1370</name>
</gene>
<evidence type="ECO:0000313" key="2">
    <source>
        <dbReference type="EMBL" id="OAE35158.1"/>
    </source>
</evidence>
<keyword evidence="3" id="KW-1185">Reference proteome</keyword>
<accession>A0A176WPW5</accession>
<comment type="caution">
    <text evidence="2">The sequence shown here is derived from an EMBL/GenBank/DDBJ whole genome shotgun (WGS) entry which is preliminary data.</text>
</comment>
<organism evidence="2 3">
    <name type="scientific">Marchantia polymorpha subsp. ruderalis</name>
    <dbReference type="NCBI Taxonomy" id="1480154"/>
    <lineage>
        <taxon>Eukaryota</taxon>
        <taxon>Viridiplantae</taxon>
        <taxon>Streptophyta</taxon>
        <taxon>Embryophyta</taxon>
        <taxon>Marchantiophyta</taxon>
        <taxon>Marchantiopsida</taxon>
        <taxon>Marchantiidae</taxon>
        <taxon>Marchantiales</taxon>
        <taxon>Marchantiaceae</taxon>
        <taxon>Marchantia</taxon>
    </lineage>
</organism>
<evidence type="ECO:0000256" key="1">
    <source>
        <dbReference type="SAM" id="MobiDB-lite"/>
    </source>
</evidence>
<dbReference type="EMBL" id="LVLJ01000253">
    <property type="protein sequence ID" value="OAE35158.1"/>
    <property type="molecule type" value="Genomic_DNA"/>
</dbReference>
<feature type="compositionally biased region" description="Basic residues" evidence="1">
    <location>
        <begin position="1"/>
        <end position="11"/>
    </location>
</feature>
<feature type="region of interest" description="Disordered" evidence="1">
    <location>
        <begin position="1"/>
        <end position="38"/>
    </location>
</feature>
<dbReference type="AlphaFoldDB" id="A0A176WPW5"/>
<reference evidence="2" key="1">
    <citation type="submission" date="2016-03" db="EMBL/GenBank/DDBJ databases">
        <title>Mechanisms controlling the formation of the plant cell surface in tip-growing cells are functionally conserved among land plants.</title>
        <authorList>
            <person name="Honkanen S."/>
            <person name="Jones V.A."/>
            <person name="Morieri G."/>
            <person name="Champion C."/>
            <person name="Hetherington A.J."/>
            <person name="Kelly S."/>
            <person name="Saint-Marcoux D."/>
            <person name="Proust H."/>
            <person name="Prescott H."/>
            <person name="Dolan L."/>
        </authorList>
    </citation>
    <scope>NUCLEOTIDE SEQUENCE [LARGE SCALE GENOMIC DNA]</scope>
    <source>
        <tissue evidence="2">Whole gametophyte</tissue>
    </source>
</reference>